<evidence type="ECO:0000313" key="2">
    <source>
        <dbReference type="EMBL" id="CAE4590689.1"/>
    </source>
</evidence>
<proteinExistence type="predicted"/>
<gene>
    <name evidence="1" type="ORF">DBRI00130_LOCUS6290</name>
    <name evidence="2" type="ORF">DBRI00130_LOCUS6291</name>
</gene>
<dbReference type="EMBL" id="HBNS01007774">
    <property type="protein sequence ID" value="CAE4590687.1"/>
    <property type="molecule type" value="Transcribed_RNA"/>
</dbReference>
<sequence>MAFDGSVYISNDDTASFQETDTTINEDHECSNKKENEEQAAIETMFVDLYEWLNLILTIYEADASHFTKAARLMFDTAATGALIKSTERESADSYSAPLTDDCRVDFLQFLAIISVLWPNGNIEEAAMLFQESHEYEFPASKQRDQPPLGISFDSFIITAKRRKFFSKSQIYPFITDATVVSLNEDKG</sequence>
<dbReference type="EMBL" id="HBNS01007775">
    <property type="protein sequence ID" value="CAE4590689.1"/>
    <property type="molecule type" value="Transcribed_RNA"/>
</dbReference>
<reference evidence="2" key="1">
    <citation type="submission" date="2021-01" db="EMBL/GenBank/DDBJ databases">
        <authorList>
            <person name="Corre E."/>
            <person name="Pelletier E."/>
            <person name="Niang G."/>
            <person name="Scheremetjew M."/>
            <person name="Finn R."/>
            <person name="Kale V."/>
            <person name="Holt S."/>
            <person name="Cochrane G."/>
            <person name="Meng A."/>
            <person name="Brown T."/>
            <person name="Cohen L."/>
        </authorList>
    </citation>
    <scope>NUCLEOTIDE SEQUENCE</scope>
    <source>
        <strain evidence="2">GSO104</strain>
    </source>
</reference>
<protein>
    <submittedName>
        <fullName evidence="2">Uncharacterized protein</fullName>
    </submittedName>
</protein>
<dbReference type="PANTHER" id="PTHR39867">
    <property type="entry name" value="HELICASE ATP-BINDING DOMAIN-CONTAINING PROTEIN"/>
    <property type="match status" value="1"/>
</dbReference>
<name>A0A6V2C0B4_9STRA</name>
<dbReference type="PANTHER" id="PTHR39867:SF1">
    <property type="entry name" value="HELICASE ATP-BINDING DOMAIN-CONTAINING PROTEIN"/>
    <property type="match status" value="1"/>
</dbReference>
<evidence type="ECO:0000313" key="1">
    <source>
        <dbReference type="EMBL" id="CAE4590687.1"/>
    </source>
</evidence>
<dbReference type="AlphaFoldDB" id="A0A6V2C0B4"/>
<organism evidence="2">
    <name type="scientific">Ditylum brightwellii</name>
    <dbReference type="NCBI Taxonomy" id="49249"/>
    <lineage>
        <taxon>Eukaryota</taxon>
        <taxon>Sar</taxon>
        <taxon>Stramenopiles</taxon>
        <taxon>Ochrophyta</taxon>
        <taxon>Bacillariophyta</taxon>
        <taxon>Mediophyceae</taxon>
        <taxon>Lithodesmiophycidae</taxon>
        <taxon>Lithodesmiales</taxon>
        <taxon>Lithodesmiaceae</taxon>
        <taxon>Ditylum</taxon>
    </lineage>
</organism>
<accession>A0A6V2C0B4</accession>